<accession>A0A7S1XGD8</accession>
<comment type="similarity">
    <text evidence="1">Belongs to the KIN17 family.</text>
</comment>
<dbReference type="SUPFAM" id="SSF57667">
    <property type="entry name" value="beta-beta-alpha zinc fingers"/>
    <property type="match status" value="1"/>
</dbReference>
<evidence type="ECO:0000256" key="4">
    <source>
        <dbReference type="ARBA" id="ARBA00022833"/>
    </source>
</evidence>
<dbReference type="Gene3D" id="2.30.30.30">
    <property type="match status" value="1"/>
</dbReference>
<dbReference type="InterPro" id="IPR013087">
    <property type="entry name" value="Znf_C2H2_type"/>
</dbReference>
<organism evidence="8">
    <name type="scientific">Compsopogon caeruleus</name>
    <dbReference type="NCBI Taxonomy" id="31354"/>
    <lineage>
        <taxon>Eukaryota</taxon>
        <taxon>Rhodophyta</taxon>
        <taxon>Compsopogonophyceae</taxon>
        <taxon>Compsopogonales</taxon>
        <taxon>Compsopogonaceae</taxon>
        <taxon>Compsopogon</taxon>
    </lineage>
</organism>
<dbReference type="Gene3D" id="3.30.160.60">
    <property type="entry name" value="Classic Zinc Finger"/>
    <property type="match status" value="1"/>
</dbReference>
<dbReference type="InterPro" id="IPR038254">
    <property type="entry name" value="KIN17_WH-like_sf"/>
</dbReference>
<feature type="compositionally biased region" description="Basic and acidic residues" evidence="6">
    <location>
        <begin position="186"/>
        <end position="203"/>
    </location>
</feature>
<sequence length="407" mass="47018">MGEKNYLKKLSARQKAKGLQRLRWYCQMCEKQCRDENGFRNHCRSESHTRKMHLFSERPGEFLAEFSDAFHRGFMDILRKRFGTTMVKANNVYQEYIKDKTHVHMNGTRWTTLTGYVMWLGREGICRVEDRGGEEGWFISYVDQEVLERARRAREMEQEKLDDEERTMRAIRRQMRGGWTGAVEEDASKSEQGKAEVKDHQKETIVEVSDEPIKPVHIELKRVVRPERPKLTRSSPFGVVKKVMAGEKHADNLKRKRTSNIDDIIEEEERKKMIRAGNRGDPLQPPSTNGETCVSTWLHRDIVVKVLDPGEWFGKKGIIKSVVDDQAIICFPDSDQQVEFHGRSLETVIPKPGGKVLILSGSLRGIPAVIRNIDVDNYSTSIETLQGVLLERIPYESVSRLWEQTSS</sequence>
<dbReference type="PANTHER" id="PTHR12805:SF0">
    <property type="entry name" value="DNA_RNA-BINDING PROTEIN KIN17"/>
    <property type="match status" value="1"/>
</dbReference>
<dbReference type="GO" id="GO:0005634">
    <property type="term" value="C:nucleus"/>
    <property type="evidence" value="ECO:0007669"/>
    <property type="project" value="TreeGrafter"/>
</dbReference>
<evidence type="ECO:0000313" key="8">
    <source>
        <dbReference type="EMBL" id="CAD9237693.1"/>
    </source>
</evidence>
<dbReference type="PROSITE" id="PS00028">
    <property type="entry name" value="ZINC_FINGER_C2H2_1"/>
    <property type="match status" value="1"/>
</dbReference>
<evidence type="ECO:0000256" key="3">
    <source>
        <dbReference type="ARBA" id="ARBA00022771"/>
    </source>
</evidence>
<evidence type="ECO:0000256" key="1">
    <source>
        <dbReference type="ARBA" id="ARBA00008517"/>
    </source>
</evidence>
<keyword evidence="5" id="KW-0175">Coiled coil</keyword>
<dbReference type="Pfam" id="PF25095">
    <property type="entry name" value="C2H2-zf_KIN17"/>
    <property type="match status" value="1"/>
</dbReference>
<proteinExistence type="inferred from homology"/>
<keyword evidence="4" id="KW-0862">Zinc</keyword>
<keyword evidence="3" id="KW-0863">Zinc-finger</keyword>
<dbReference type="InterPro" id="IPR014722">
    <property type="entry name" value="Rib_uL2_dom2"/>
</dbReference>
<feature type="domain" description="C2H2-type" evidence="7">
    <location>
        <begin position="26"/>
        <end position="48"/>
    </location>
</feature>
<dbReference type="InterPro" id="IPR041995">
    <property type="entry name" value="KOW_KIN17"/>
</dbReference>
<evidence type="ECO:0000256" key="6">
    <source>
        <dbReference type="SAM" id="MobiDB-lite"/>
    </source>
</evidence>
<dbReference type="Pfam" id="PF25092">
    <property type="entry name" value="SH3_KIN17_C"/>
    <property type="match status" value="1"/>
</dbReference>
<dbReference type="GO" id="GO:0008270">
    <property type="term" value="F:zinc ion binding"/>
    <property type="evidence" value="ECO:0007669"/>
    <property type="project" value="UniProtKB-KW"/>
</dbReference>
<dbReference type="InterPro" id="IPR019447">
    <property type="entry name" value="DNA/RNA-bd_Kin17_WH-like_dom"/>
</dbReference>
<reference evidence="8" key="1">
    <citation type="submission" date="2021-01" db="EMBL/GenBank/DDBJ databases">
        <authorList>
            <person name="Corre E."/>
            <person name="Pelletier E."/>
            <person name="Niang G."/>
            <person name="Scheremetjew M."/>
            <person name="Finn R."/>
            <person name="Kale V."/>
            <person name="Holt S."/>
            <person name="Cochrane G."/>
            <person name="Meng A."/>
            <person name="Brown T."/>
            <person name="Cohen L."/>
        </authorList>
    </citation>
    <scope>NUCLEOTIDE SEQUENCE</scope>
    <source>
        <strain evidence="8">SAG 36.94</strain>
    </source>
</reference>
<evidence type="ECO:0000256" key="5">
    <source>
        <dbReference type="SAM" id="Coils"/>
    </source>
</evidence>
<dbReference type="GO" id="GO:0003690">
    <property type="term" value="F:double-stranded DNA binding"/>
    <property type="evidence" value="ECO:0007669"/>
    <property type="project" value="TreeGrafter"/>
</dbReference>
<protein>
    <recommendedName>
        <fullName evidence="7">C2H2-type domain-containing protein</fullName>
    </recommendedName>
</protein>
<feature type="region of interest" description="Disordered" evidence="6">
    <location>
        <begin position="182"/>
        <end position="203"/>
    </location>
</feature>
<keyword evidence="2" id="KW-0479">Metal-binding</keyword>
<dbReference type="InterPro" id="IPR036236">
    <property type="entry name" value="Znf_C2H2_sf"/>
</dbReference>
<dbReference type="InterPro" id="IPR037321">
    <property type="entry name" value="KIN17-like"/>
</dbReference>
<dbReference type="InterPro" id="IPR056767">
    <property type="entry name" value="C2H2-Znf_KIN17"/>
</dbReference>
<dbReference type="AlphaFoldDB" id="A0A7S1XGD8"/>
<dbReference type="GO" id="GO:0006974">
    <property type="term" value="P:DNA damage response"/>
    <property type="evidence" value="ECO:0007669"/>
    <property type="project" value="TreeGrafter"/>
</dbReference>
<dbReference type="GO" id="GO:0006260">
    <property type="term" value="P:DNA replication"/>
    <property type="evidence" value="ECO:0007669"/>
    <property type="project" value="TreeGrafter"/>
</dbReference>
<dbReference type="Gene3D" id="1.10.10.2030">
    <property type="entry name" value="DNA/RNA-binding protein Kin17, conserved domain"/>
    <property type="match status" value="1"/>
</dbReference>
<evidence type="ECO:0000256" key="2">
    <source>
        <dbReference type="ARBA" id="ARBA00022723"/>
    </source>
</evidence>
<name>A0A7S1XGD8_9RHOD</name>
<dbReference type="EMBL" id="HBGH01017655">
    <property type="protein sequence ID" value="CAD9237693.1"/>
    <property type="molecule type" value="Transcribed_RNA"/>
</dbReference>
<dbReference type="FunFam" id="1.10.10.2030:FF:000001">
    <property type="entry name" value="DNA/RNA-binding protein KIN17, putative"/>
    <property type="match status" value="1"/>
</dbReference>
<feature type="coiled-coil region" evidence="5">
    <location>
        <begin position="147"/>
        <end position="174"/>
    </location>
</feature>
<dbReference type="PANTHER" id="PTHR12805">
    <property type="entry name" value="KIN17 KIN, ANTIGENIC DETERMINANT OF RECA PROTEIN HOMOLOG"/>
    <property type="match status" value="1"/>
</dbReference>
<evidence type="ECO:0000259" key="7">
    <source>
        <dbReference type="PROSITE" id="PS00028"/>
    </source>
</evidence>
<dbReference type="SMART" id="SM01253">
    <property type="entry name" value="Kin17_mid"/>
    <property type="match status" value="1"/>
</dbReference>
<dbReference type="Pfam" id="PF10357">
    <property type="entry name" value="WH_KIN17"/>
    <property type="match status" value="1"/>
</dbReference>
<gene>
    <name evidence="8" type="ORF">CCAE0312_LOCUS9792</name>
</gene>